<reference evidence="6 7" key="1">
    <citation type="submission" date="2016-11" db="EMBL/GenBank/DDBJ databases">
        <authorList>
            <person name="Jaros S."/>
            <person name="Januszkiewicz K."/>
            <person name="Wedrychowicz H."/>
        </authorList>
    </citation>
    <scope>NUCLEOTIDE SEQUENCE [LARGE SCALE GENOMIC DNA]</scope>
    <source>
        <strain evidence="6 7">CGMCC 1.10190</strain>
    </source>
</reference>
<evidence type="ECO:0000259" key="5">
    <source>
        <dbReference type="PROSITE" id="PS50931"/>
    </source>
</evidence>
<dbReference type="SUPFAM" id="SSF46785">
    <property type="entry name" value="Winged helix' DNA-binding domain"/>
    <property type="match status" value="1"/>
</dbReference>
<dbReference type="FunFam" id="1.10.10.10:FF:000038">
    <property type="entry name" value="Glycine cleavage system transcriptional activator"/>
    <property type="match status" value="1"/>
</dbReference>
<evidence type="ECO:0000256" key="4">
    <source>
        <dbReference type="ARBA" id="ARBA00023163"/>
    </source>
</evidence>
<dbReference type="EMBL" id="FQXE01000021">
    <property type="protein sequence ID" value="SHI31338.1"/>
    <property type="molecule type" value="Genomic_DNA"/>
</dbReference>
<dbReference type="InterPro" id="IPR036388">
    <property type="entry name" value="WH-like_DNA-bd_sf"/>
</dbReference>
<keyword evidence="4" id="KW-0804">Transcription</keyword>
<dbReference type="InterPro" id="IPR058163">
    <property type="entry name" value="LysR-type_TF_proteobact-type"/>
</dbReference>
<dbReference type="GO" id="GO:0003700">
    <property type="term" value="F:DNA-binding transcription factor activity"/>
    <property type="evidence" value="ECO:0007669"/>
    <property type="project" value="InterPro"/>
</dbReference>
<name>A0A1M6A4D5_9BURK</name>
<keyword evidence="3" id="KW-0238">DNA-binding</keyword>
<dbReference type="InterPro" id="IPR000847">
    <property type="entry name" value="LysR_HTH_N"/>
</dbReference>
<dbReference type="Pfam" id="PF00126">
    <property type="entry name" value="HTH_1"/>
    <property type="match status" value="1"/>
</dbReference>
<organism evidence="6 7">
    <name type="scientific">Pollutimonas bauzanensis</name>
    <dbReference type="NCBI Taxonomy" id="658167"/>
    <lineage>
        <taxon>Bacteria</taxon>
        <taxon>Pseudomonadati</taxon>
        <taxon>Pseudomonadota</taxon>
        <taxon>Betaproteobacteria</taxon>
        <taxon>Burkholderiales</taxon>
        <taxon>Alcaligenaceae</taxon>
        <taxon>Pollutimonas</taxon>
    </lineage>
</organism>
<dbReference type="CDD" id="cd08432">
    <property type="entry name" value="PBP2_GcdR_TrpI_HvrB_AmpR_like"/>
    <property type="match status" value="1"/>
</dbReference>
<dbReference type="InterPro" id="IPR036390">
    <property type="entry name" value="WH_DNA-bd_sf"/>
</dbReference>
<evidence type="ECO:0000256" key="1">
    <source>
        <dbReference type="ARBA" id="ARBA00009437"/>
    </source>
</evidence>
<proteinExistence type="inferred from homology"/>
<dbReference type="PROSITE" id="PS50931">
    <property type="entry name" value="HTH_LYSR"/>
    <property type="match status" value="1"/>
</dbReference>
<dbReference type="PRINTS" id="PR00039">
    <property type="entry name" value="HTHLYSR"/>
</dbReference>
<dbReference type="PANTHER" id="PTHR30537">
    <property type="entry name" value="HTH-TYPE TRANSCRIPTIONAL REGULATOR"/>
    <property type="match status" value="1"/>
</dbReference>
<evidence type="ECO:0000256" key="3">
    <source>
        <dbReference type="ARBA" id="ARBA00023125"/>
    </source>
</evidence>
<keyword evidence="7" id="KW-1185">Reference proteome</keyword>
<dbReference type="Pfam" id="PF03466">
    <property type="entry name" value="LysR_substrate"/>
    <property type="match status" value="1"/>
</dbReference>
<protein>
    <submittedName>
        <fullName evidence="6">LysR family transcriptional regulator, glycine cleavage system transcriptional activator</fullName>
    </submittedName>
</protein>
<dbReference type="Gene3D" id="1.10.10.10">
    <property type="entry name" value="Winged helix-like DNA-binding domain superfamily/Winged helix DNA-binding domain"/>
    <property type="match status" value="1"/>
</dbReference>
<dbReference type="InterPro" id="IPR005119">
    <property type="entry name" value="LysR_subst-bd"/>
</dbReference>
<evidence type="ECO:0000313" key="7">
    <source>
        <dbReference type="Proteomes" id="UP000184226"/>
    </source>
</evidence>
<dbReference type="PANTHER" id="PTHR30537:SF74">
    <property type="entry name" value="HTH-TYPE TRANSCRIPTIONAL REGULATOR TRPI"/>
    <property type="match status" value="1"/>
</dbReference>
<evidence type="ECO:0000313" key="6">
    <source>
        <dbReference type="EMBL" id="SHI31338.1"/>
    </source>
</evidence>
<dbReference type="STRING" id="658167.SAMN04488135_12112"/>
<feature type="domain" description="HTH lysR-type" evidence="5">
    <location>
        <begin position="6"/>
        <end position="63"/>
    </location>
</feature>
<dbReference type="GO" id="GO:0006351">
    <property type="term" value="P:DNA-templated transcription"/>
    <property type="evidence" value="ECO:0007669"/>
    <property type="project" value="TreeGrafter"/>
</dbReference>
<sequence>MPKHFPKLTALRAFEATARHLSFTRAARELNLTQTAISHQIKELETLLATQLFERRPNKITLTQSGLDYLRQIRPALVMIGTATDEVSSTRESRLHIACLSTFAAKCLLPALPGFRRLHPDIEIRLTPVIGADRIAEQEFDVGIGYGVNTMPNLAVYPFPPDDIFPVCSPAVMKQGNLKQPLDLIKHTILRSVSPIVEDDWSAWMAQTCDEPMVFKDEISFKGLFLTVEAALSGLGICIGRSWLIQKELRDGTLVAPFEQKVRLDVNYFLAHHKDQADVPKIRFFREWALGQFSRKTKRQG</sequence>
<dbReference type="AlphaFoldDB" id="A0A1M6A4D5"/>
<dbReference type="RefSeq" id="WP_073109396.1">
    <property type="nucleotide sequence ID" value="NZ_FQXE01000021.1"/>
</dbReference>
<dbReference type="GO" id="GO:0043565">
    <property type="term" value="F:sequence-specific DNA binding"/>
    <property type="evidence" value="ECO:0007669"/>
    <property type="project" value="TreeGrafter"/>
</dbReference>
<dbReference type="Proteomes" id="UP000184226">
    <property type="component" value="Unassembled WGS sequence"/>
</dbReference>
<evidence type="ECO:0000256" key="2">
    <source>
        <dbReference type="ARBA" id="ARBA00023015"/>
    </source>
</evidence>
<keyword evidence="2" id="KW-0805">Transcription regulation</keyword>
<accession>A0A1M6A4D5</accession>
<gene>
    <name evidence="6" type="ORF">SAMN04488135_12112</name>
</gene>
<dbReference type="SUPFAM" id="SSF53850">
    <property type="entry name" value="Periplasmic binding protein-like II"/>
    <property type="match status" value="1"/>
</dbReference>
<dbReference type="Gene3D" id="3.40.190.10">
    <property type="entry name" value="Periplasmic binding protein-like II"/>
    <property type="match status" value="2"/>
</dbReference>
<comment type="similarity">
    <text evidence="1">Belongs to the LysR transcriptional regulatory family.</text>
</comment>